<keyword evidence="3" id="KW-1185">Reference proteome</keyword>
<name>A0ABQ4VAJ8_9MYCO</name>
<reference evidence="2 3" key="1">
    <citation type="submission" date="2021-08" db="EMBL/GenBank/DDBJ databases">
        <title>Draft genome sequence of Mycolicibacterium sp. NGTWS1702 strain.</title>
        <authorList>
            <person name="Matsumoto M."/>
            <person name="Tang B.C.C."/>
            <person name="Machida Y."/>
            <person name="Matoyama H."/>
            <person name="Kishihara T."/>
            <person name="Sato S."/>
            <person name="Kondo I."/>
            <person name="Sano M."/>
            <person name="Kato G."/>
        </authorList>
    </citation>
    <scope>NUCLEOTIDE SEQUENCE [LARGE SCALE GENOMIC DNA]</scope>
    <source>
        <strain evidence="2 3">NGTWSNA01</strain>
    </source>
</reference>
<evidence type="ECO:0000259" key="1">
    <source>
        <dbReference type="Pfam" id="PF01609"/>
    </source>
</evidence>
<protein>
    <submittedName>
        <fullName evidence="2">IS1634 family transposase</fullName>
    </submittedName>
</protein>
<dbReference type="EMBL" id="BPRH01002315">
    <property type="protein sequence ID" value="GJF16734.1"/>
    <property type="molecule type" value="Genomic_DNA"/>
</dbReference>
<evidence type="ECO:0000313" key="2">
    <source>
        <dbReference type="EMBL" id="GJF16734.1"/>
    </source>
</evidence>
<evidence type="ECO:0000313" key="3">
    <source>
        <dbReference type="Proteomes" id="UP001060504"/>
    </source>
</evidence>
<feature type="domain" description="Transposase IS4-like" evidence="1">
    <location>
        <begin position="169"/>
        <end position="444"/>
    </location>
</feature>
<dbReference type="InterPro" id="IPR047654">
    <property type="entry name" value="IS1634_transpos"/>
</dbReference>
<comment type="caution">
    <text evidence="2">The sequence shown here is derived from an EMBL/GenBank/DDBJ whole genome shotgun (WGS) entry which is preliminary data.</text>
</comment>
<dbReference type="Pfam" id="PF01609">
    <property type="entry name" value="DDE_Tnp_1"/>
    <property type="match status" value="1"/>
</dbReference>
<sequence length="503" mass="54874">MAYVRTVKTSSGAMAVQIVWSSRRGSRSIEHLGSAHDEAGLAALRAAAAQRLAAGQTELDLGVAERSASQPLPITSSRSAHLWDALCRAYDVLGFDAAAGADEVFRQLVLARIIEPTSKADSLRVLDETGVAGPSYPTLNRRLPVYAKPAFRQALSTACAAHAALGPASLVLYDVSTLHFETDAGDGFREPGFSKERRLDPQITIGLLTDASGFPLRVEAFEGNKAETATMVPVIHAFKAAHNLTDVTVVADAGMISEANQIALQVAGLSFILGARIPFLPDVVREWRAKHPDEAVPDQLVLTQPWPASSSEKARGIPDRVIHYQYRHDRARRSLRGIDEQVAQAQRAVDGHASVKRNRYIKLTGATKSLNRELEAKTRALAGWKGYTTNLVGQPADFVIGAYHQLWRIEKAFRMSKHDLAARPIYHRTRDSIDAHMTVVFAALAVSHWIESQTGWSIKKFVRTARRYRTVTIQAGKQTLTAAEPPPTDLAETLTKIHGSGAH</sequence>
<dbReference type="NCBIfam" id="NF033559">
    <property type="entry name" value="transpos_IS1634"/>
    <property type="match status" value="1"/>
</dbReference>
<dbReference type="PANTHER" id="PTHR34614">
    <property type="match status" value="1"/>
</dbReference>
<dbReference type="PANTHER" id="PTHR34614:SF2">
    <property type="entry name" value="TRANSPOSASE IS4-LIKE DOMAIN-CONTAINING PROTEIN"/>
    <property type="match status" value="1"/>
</dbReference>
<proteinExistence type="predicted"/>
<accession>A0ABQ4VAJ8</accession>
<organism evidence="2 3">
    <name type="scientific">Mycolicibacterium cyprinidarum</name>
    <dbReference type="NCBI Taxonomy" id="2860311"/>
    <lineage>
        <taxon>Bacteria</taxon>
        <taxon>Bacillati</taxon>
        <taxon>Actinomycetota</taxon>
        <taxon>Actinomycetes</taxon>
        <taxon>Mycobacteriales</taxon>
        <taxon>Mycobacteriaceae</taxon>
        <taxon>Mycolicibacterium</taxon>
    </lineage>
</organism>
<dbReference type="Proteomes" id="UP001060504">
    <property type="component" value="Unassembled WGS sequence"/>
</dbReference>
<dbReference type="InterPro" id="IPR002559">
    <property type="entry name" value="Transposase_11"/>
</dbReference>
<dbReference type="InterPro" id="IPR012337">
    <property type="entry name" value="RNaseH-like_sf"/>
</dbReference>
<gene>
    <name evidence="2" type="ORF">NGTWS1702_22100</name>
</gene>
<dbReference type="SUPFAM" id="SSF53098">
    <property type="entry name" value="Ribonuclease H-like"/>
    <property type="match status" value="1"/>
</dbReference>